<protein>
    <submittedName>
        <fullName evidence="8">LysM domain-containing protein</fullName>
    </submittedName>
</protein>
<feature type="region of interest" description="Disordered" evidence="5">
    <location>
        <begin position="120"/>
        <end position="140"/>
    </location>
</feature>
<evidence type="ECO:0000256" key="6">
    <source>
        <dbReference type="SAM" id="SignalP"/>
    </source>
</evidence>
<dbReference type="EMBL" id="WIGN01000718">
    <property type="protein sequence ID" value="KAF6784890.1"/>
    <property type="molecule type" value="Genomic_DNA"/>
</dbReference>
<dbReference type="PANTHER" id="PTHR34997:SF2">
    <property type="entry name" value="LYSM DOMAIN-CONTAINING PROTEIN-RELATED"/>
    <property type="match status" value="1"/>
</dbReference>
<organism evidence="8 9">
    <name type="scientific">Colletotrichum sojae</name>
    <dbReference type="NCBI Taxonomy" id="2175907"/>
    <lineage>
        <taxon>Eukaryota</taxon>
        <taxon>Fungi</taxon>
        <taxon>Dikarya</taxon>
        <taxon>Ascomycota</taxon>
        <taxon>Pezizomycotina</taxon>
        <taxon>Sordariomycetes</taxon>
        <taxon>Hypocreomycetidae</taxon>
        <taxon>Glomerellales</taxon>
        <taxon>Glomerellaceae</taxon>
        <taxon>Colletotrichum</taxon>
        <taxon>Colletotrichum orchidearum species complex</taxon>
    </lineage>
</organism>
<proteinExistence type="inferred from homology"/>
<dbReference type="AlphaFoldDB" id="A0A8H6ILW1"/>
<evidence type="ECO:0000256" key="3">
    <source>
        <dbReference type="ARBA" id="ARBA00023026"/>
    </source>
</evidence>
<sequence>MRSTLVLLAAASLAAAARTSRRHPHGHVRRQTGPVAPGTAPDCTYYDTANPSVGADCSGIIVGNSYCVEDGLAADCTDFYFAVAGDSCAKIWNPAVGTSCSGLWANTYYCVGVAGTPTKPTTTAPPAPPPTAPAGPSRTQDGIADNCQRHHKAVSGDTCQGIVDRYGTFSLTQFYAWNPAVGNTCSGLWLGYYYCIGVPGTPGSPPTTTAAPAPAPPPADTCNPSAPAPTQPSATCGCKRWHLVGSGNTCDAIARQYGIAVGSLTSWNPSVGSTCNSLWLGYYVCVAK</sequence>
<feature type="chain" id="PRO_5034998179" evidence="6">
    <location>
        <begin position="17"/>
        <end position="288"/>
    </location>
</feature>
<dbReference type="PROSITE" id="PS51782">
    <property type="entry name" value="LYSM"/>
    <property type="match status" value="2"/>
</dbReference>
<reference evidence="8 9" key="1">
    <citation type="journal article" date="2020" name="Phytopathology">
        <title>Genome Sequence Resources of Colletotrichum truncatum, C. plurivorum, C. musicola, and C. sojae: Four Species Pathogenic to Soybean (Glycine max).</title>
        <authorList>
            <person name="Rogerio F."/>
            <person name="Boufleur T.R."/>
            <person name="Ciampi-Guillardi M."/>
            <person name="Sukno S.A."/>
            <person name="Thon M.R."/>
            <person name="Massola Junior N.S."/>
            <person name="Baroncelli R."/>
        </authorList>
    </citation>
    <scope>NUCLEOTIDE SEQUENCE [LARGE SCALE GENOMIC DNA]</scope>
    <source>
        <strain evidence="8 9">LFN0009</strain>
    </source>
</reference>
<dbReference type="InterPro" id="IPR036779">
    <property type="entry name" value="LysM_dom_sf"/>
</dbReference>
<feature type="compositionally biased region" description="Pro residues" evidence="5">
    <location>
        <begin position="123"/>
        <end position="133"/>
    </location>
</feature>
<dbReference type="SMART" id="SM00257">
    <property type="entry name" value="LysM"/>
    <property type="match status" value="2"/>
</dbReference>
<dbReference type="InterPro" id="IPR052210">
    <property type="entry name" value="LysM1-like"/>
</dbReference>
<keyword evidence="9" id="KW-1185">Reference proteome</keyword>
<evidence type="ECO:0000313" key="9">
    <source>
        <dbReference type="Proteomes" id="UP000652219"/>
    </source>
</evidence>
<dbReference type="SUPFAM" id="SSF54106">
    <property type="entry name" value="LysM domain"/>
    <property type="match status" value="2"/>
</dbReference>
<name>A0A8H6ILW1_9PEZI</name>
<feature type="domain" description="LysM" evidence="7">
    <location>
        <begin position="240"/>
        <end position="286"/>
    </location>
</feature>
<dbReference type="Proteomes" id="UP000652219">
    <property type="component" value="Unassembled WGS sequence"/>
</dbReference>
<evidence type="ECO:0000313" key="8">
    <source>
        <dbReference type="EMBL" id="KAF6784890.1"/>
    </source>
</evidence>
<comment type="similarity">
    <text evidence="4">Belongs to the secreted LysM effector family.</text>
</comment>
<feature type="region of interest" description="Disordered" evidence="5">
    <location>
        <begin position="205"/>
        <end position="226"/>
    </location>
</feature>
<comment type="caution">
    <text evidence="8">The sequence shown here is derived from an EMBL/GenBank/DDBJ whole genome shotgun (WGS) entry which is preliminary data.</text>
</comment>
<keyword evidence="1" id="KW-0147">Chitin-binding</keyword>
<dbReference type="GO" id="GO:0008061">
    <property type="term" value="F:chitin binding"/>
    <property type="evidence" value="ECO:0007669"/>
    <property type="project" value="UniProtKB-KW"/>
</dbReference>
<evidence type="ECO:0000256" key="2">
    <source>
        <dbReference type="ARBA" id="ARBA00022729"/>
    </source>
</evidence>
<dbReference type="PANTHER" id="PTHR34997">
    <property type="entry name" value="AM15"/>
    <property type="match status" value="1"/>
</dbReference>
<dbReference type="InterPro" id="IPR018392">
    <property type="entry name" value="LysM"/>
</dbReference>
<evidence type="ECO:0000256" key="4">
    <source>
        <dbReference type="ARBA" id="ARBA00044955"/>
    </source>
</evidence>
<evidence type="ECO:0000256" key="1">
    <source>
        <dbReference type="ARBA" id="ARBA00022669"/>
    </source>
</evidence>
<gene>
    <name evidence="8" type="ORF">CSOJ01_15678</name>
</gene>
<keyword evidence="2 6" id="KW-0732">Signal</keyword>
<keyword evidence="3" id="KW-0843">Virulence</keyword>
<feature type="domain" description="LysM" evidence="7">
    <location>
        <begin position="149"/>
        <end position="196"/>
    </location>
</feature>
<dbReference type="Gene3D" id="3.10.350.10">
    <property type="entry name" value="LysM domain"/>
    <property type="match status" value="2"/>
</dbReference>
<feature type="signal peptide" evidence="6">
    <location>
        <begin position="1"/>
        <end position="16"/>
    </location>
</feature>
<evidence type="ECO:0000259" key="7">
    <source>
        <dbReference type="PROSITE" id="PS51782"/>
    </source>
</evidence>
<dbReference type="CDD" id="cd00118">
    <property type="entry name" value="LysM"/>
    <property type="match status" value="2"/>
</dbReference>
<evidence type="ECO:0000256" key="5">
    <source>
        <dbReference type="SAM" id="MobiDB-lite"/>
    </source>
</evidence>
<accession>A0A8H6ILW1</accession>
<dbReference type="Pfam" id="PF01476">
    <property type="entry name" value="LysM"/>
    <property type="match status" value="1"/>
</dbReference>